<name>A0A318JE44_9BURK</name>
<dbReference type="OrthoDB" id="5519990at2"/>
<dbReference type="RefSeq" id="WP_110253246.1">
    <property type="nucleotide sequence ID" value="NZ_QJKB01000001.1"/>
</dbReference>
<evidence type="ECO:0000313" key="2">
    <source>
        <dbReference type="Proteomes" id="UP000247792"/>
    </source>
</evidence>
<protein>
    <recommendedName>
        <fullName evidence="3">N-acetyltransferase domain-containing protein</fullName>
    </recommendedName>
</protein>
<gene>
    <name evidence="1" type="ORF">DFR42_101372</name>
</gene>
<organism evidence="1 2">
    <name type="scientific">Undibacterium pigrum</name>
    <dbReference type="NCBI Taxonomy" id="401470"/>
    <lineage>
        <taxon>Bacteria</taxon>
        <taxon>Pseudomonadati</taxon>
        <taxon>Pseudomonadota</taxon>
        <taxon>Betaproteobacteria</taxon>
        <taxon>Burkholderiales</taxon>
        <taxon>Oxalobacteraceae</taxon>
        <taxon>Undibacterium</taxon>
    </lineage>
</organism>
<accession>A0A318JE44</accession>
<reference evidence="1 2" key="1">
    <citation type="submission" date="2018-05" db="EMBL/GenBank/DDBJ databases">
        <title>Genomic Encyclopedia of Type Strains, Phase IV (KMG-IV): sequencing the most valuable type-strain genomes for metagenomic binning, comparative biology and taxonomic classification.</title>
        <authorList>
            <person name="Goeker M."/>
        </authorList>
    </citation>
    <scope>NUCLEOTIDE SEQUENCE [LARGE SCALE GENOMIC DNA]</scope>
    <source>
        <strain evidence="1 2">DSM 19792</strain>
    </source>
</reference>
<dbReference type="Proteomes" id="UP000247792">
    <property type="component" value="Unassembled WGS sequence"/>
</dbReference>
<evidence type="ECO:0000313" key="1">
    <source>
        <dbReference type="EMBL" id="PXX46796.1"/>
    </source>
</evidence>
<evidence type="ECO:0008006" key="3">
    <source>
        <dbReference type="Google" id="ProtNLM"/>
    </source>
</evidence>
<dbReference type="AlphaFoldDB" id="A0A318JE44"/>
<proteinExistence type="predicted"/>
<sequence>MSNILLEGYTTDEILNLPAELMQSIILSDEALVFKAGSANMLGRFCVSGDTLIMELAHVDGGGEGALPALASLAKRYAQREGLQFLEWRVHAVHCAKPNLKLRRVLERHGFVVRDLPDVGECFWLNSAVNTPGVISST</sequence>
<comment type="caution">
    <text evidence="1">The sequence shown here is derived from an EMBL/GenBank/DDBJ whole genome shotgun (WGS) entry which is preliminary data.</text>
</comment>
<dbReference type="EMBL" id="QJKB01000001">
    <property type="protein sequence ID" value="PXX46796.1"/>
    <property type="molecule type" value="Genomic_DNA"/>
</dbReference>
<keyword evidence="2" id="KW-1185">Reference proteome</keyword>